<evidence type="ECO:0000313" key="2">
    <source>
        <dbReference type="EMBL" id="KZS38713.1"/>
    </source>
</evidence>
<dbReference type="PROSITE" id="PS51186">
    <property type="entry name" value="GNAT"/>
    <property type="match status" value="1"/>
</dbReference>
<dbReference type="InterPro" id="IPR016181">
    <property type="entry name" value="Acyl_CoA_acyltransferase"/>
</dbReference>
<reference evidence="2 3" key="1">
    <citation type="submission" date="2016-01" db="EMBL/GenBank/DDBJ databases">
        <title>The draft genome sequence of Aquimarina sp. RZW4-3-2.</title>
        <authorList>
            <person name="Wang Y."/>
        </authorList>
    </citation>
    <scope>NUCLEOTIDE SEQUENCE [LARGE SCALE GENOMIC DNA]</scope>
    <source>
        <strain evidence="2 3">RZW4-3-2</strain>
    </source>
</reference>
<proteinExistence type="predicted"/>
<dbReference type="Proteomes" id="UP000076715">
    <property type="component" value="Unassembled WGS sequence"/>
</dbReference>
<comment type="caution">
    <text evidence="2">The sequence shown here is derived from an EMBL/GenBank/DDBJ whole genome shotgun (WGS) entry which is preliminary data.</text>
</comment>
<dbReference type="InterPro" id="IPR000182">
    <property type="entry name" value="GNAT_dom"/>
</dbReference>
<gene>
    <name evidence="2" type="ORF">AWE51_14080</name>
</gene>
<protein>
    <recommendedName>
        <fullName evidence="1">N-acetyltransferase domain-containing protein</fullName>
    </recommendedName>
</protein>
<dbReference type="GO" id="GO:0016747">
    <property type="term" value="F:acyltransferase activity, transferring groups other than amino-acyl groups"/>
    <property type="evidence" value="ECO:0007669"/>
    <property type="project" value="InterPro"/>
</dbReference>
<name>A0A162XN58_9FLAO</name>
<dbReference type="SUPFAM" id="SSF55729">
    <property type="entry name" value="Acyl-CoA N-acyltransferases (Nat)"/>
    <property type="match status" value="1"/>
</dbReference>
<dbReference type="EMBL" id="LQRT01000046">
    <property type="protein sequence ID" value="KZS38713.1"/>
    <property type="molecule type" value="Genomic_DNA"/>
</dbReference>
<evidence type="ECO:0000313" key="3">
    <source>
        <dbReference type="Proteomes" id="UP000076715"/>
    </source>
</evidence>
<dbReference type="STRING" id="1642818.AWE51_14080"/>
<accession>A0A162XN58</accession>
<dbReference type="Pfam" id="PF00583">
    <property type="entry name" value="Acetyltransf_1"/>
    <property type="match status" value="1"/>
</dbReference>
<organism evidence="2 3">
    <name type="scientific">Aquimarina aggregata</name>
    <dbReference type="NCBI Taxonomy" id="1642818"/>
    <lineage>
        <taxon>Bacteria</taxon>
        <taxon>Pseudomonadati</taxon>
        <taxon>Bacteroidota</taxon>
        <taxon>Flavobacteriia</taxon>
        <taxon>Flavobacteriales</taxon>
        <taxon>Flavobacteriaceae</taxon>
        <taxon>Aquimarina</taxon>
    </lineage>
</organism>
<dbReference type="OrthoDB" id="9127144at2"/>
<dbReference type="AlphaFoldDB" id="A0A162XN58"/>
<feature type="domain" description="N-acetyltransferase" evidence="1">
    <location>
        <begin position="4"/>
        <end position="154"/>
    </location>
</feature>
<sequence length="174" mass="20937">MKCIRLTNISDNYFKLAWELYQKAFPSEEQRLLDAQALVMKKSNYHFEIIIEEKEFVGFLLWWDFETYKYIDHFAIAMQRRNLGLGKLILEKFIDTTDKPILLEVELPSSTINQRRIKFYEKIGFKLNQHYYEIPPLIEEQSSLQLLLMSYPEIVSKKDVEEFIKICHPIMFKN</sequence>
<dbReference type="Gene3D" id="3.40.630.30">
    <property type="match status" value="1"/>
</dbReference>
<dbReference type="RefSeq" id="WP_066318354.1">
    <property type="nucleotide sequence ID" value="NZ_LQRT01000046.1"/>
</dbReference>
<evidence type="ECO:0000259" key="1">
    <source>
        <dbReference type="PROSITE" id="PS51186"/>
    </source>
</evidence>
<keyword evidence="3" id="KW-1185">Reference proteome</keyword>